<evidence type="ECO:0008006" key="5">
    <source>
        <dbReference type="Google" id="ProtNLM"/>
    </source>
</evidence>
<dbReference type="InterPro" id="IPR053151">
    <property type="entry name" value="RNase_H-like"/>
</dbReference>
<keyword evidence="4" id="KW-1185">Reference proteome</keyword>
<dbReference type="OrthoDB" id="999555at2759"/>
<feature type="domain" description="Reverse transcriptase zinc-binding" evidence="2">
    <location>
        <begin position="91"/>
        <end position="180"/>
    </location>
</feature>
<organism evidence="3 4">
    <name type="scientific">Gossypium gossypioides</name>
    <name type="common">Mexican cotton</name>
    <name type="synonym">Selera gossypioides</name>
    <dbReference type="NCBI Taxonomy" id="34282"/>
    <lineage>
        <taxon>Eukaryota</taxon>
        <taxon>Viridiplantae</taxon>
        <taxon>Streptophyta</taxon>
        <taxon>Embryophyta</taxon>
        <taxon>Tracheophyta</taxon>
        <taxon>Spermatophyta</taxon>
        <taxon>Magnoliopsida</taxon>
        <taxon>eudicotyledons</taxon>
        <taxon>Gunneridae</taxon>
        <taxon>Pentapetalae</taxon>
        <taxon>rosids</taxon>
        <taxon>malvids</taxon>
        <taxon>Malvales</taxon>
        <taxon>Malvaceae</taxon>
        <taxon>Malvoideae</taxon>
        <taxon>Gossypium</taxon>
    </lineage>
</organism>
<protein>
    <recommendedName>
        <fullName evidence="5">Reverse transcriptase zinc-binding domain-containing protein</fullName>
    </recommendedName>
</protein>
<gene>
    <name evidence="3" type="ORF">Gogos_016004</name>
</gene>
<dbReference type="Pfam" id="PF13966">
    <property type="entry name" value="zf-RVT"/>
    <property type="match status" value="1"/>
</dbReference>
<dbReference type="InterPro" id="IPR002156">
    <property type="entry name" value="RNaseH_domain"/>
</dbReference>
<dbReference type="InterPro" id="IPR012337">
    <property type="entry name" value="RNaseH-like_sf"/>
</dbReference>
<comment type="caution">
    <text evidence="3">The sequence shown here is derived from an EMBL/GenBank/DDBJ whole genome shotgun (WGS) entry which is preliminary data.</text>
</comment>
<reference evidence="3 4" key="1">
    <citation type="journal article" date="2019" name="Genome Biol. Evol.">
        <title>Insights into the evolution of the New World diploid cottons (Gossypium, subgenus Houzingenia) based on genome sequencing.</title>
        <authorList>
            <person name="Grover C.E."/>
            <person name="Arick M.A. 2nd"/>
            <person name="Thrash A."/>
            <person name="Conover J.L."/>
            <person name="Sanders W.S."/>
            <person name="Peterson D.G."/>
            <person name="Frelichowski J.E."/>
            <person name="Scheffler J.A."/>
            <person name="Scheffler B.E."/>
            <person name="Wendel J.F."/>
        </authorList>
    </citation>
    <scope>NUCLEOTIDE SEQUENCE [LARGE SCALE GENOMIC DNA]</scope>
    <source>
        <strain evidence="3">5</strain>
        <tissue evidence="3">Leaf</tissue>
    </source>
</reference>
<evidence type="ECO:0000259" key="2">
    <source>
        <dbReference type="Pfam" id="PF13966"/>
    </source>
</evidence>
<dbReference type="SUPFAM" id="SSF53098">
    <property type="entry name" value="Ribonuclease H-like"/>
    <property type="match status" value="1"/>
</dbReference>
<evidence type="ECO:0000313" key="4">
    <source>
        <dbReference type="Proteomes" id="UP000593579"/>
    </source>
</evidence>
<dbReference type="PANTHER" id="PTHR47723">
    <property type="entry name" value="OS05G0353850 PROTEIN"/>
    <property type="match status" value="1"/>
</dbReference>
<dbReference type="InterPro" id="IPR036397">
    <property type="entry name" value="RNaseH_sf"/>
</dbReference>
<dbReference type="GO" id="GO:0003676">
    <property type="term" value="F:nucleic acid binding"/>
    <property type="evidence" value="ECO:0007669"/>
    <property type="project" value="InterPro"/>
</dbReference>
<accession>A0A7J9B6B0</accession>
<dbReference type="AlphaFoldDB" id="A0A7J9B6B0"/>
<dbReference type="PANTHER" id="PTHR47723:SF22">
    <property type="entry name" value="RNASE H TYPE-1 DOMAIN-CONTAINING PROTEIN"/>
    <property type="match status" value="1"/>
</dbReference>
<dbReference type="Proteomes" id="UP000593579">
    <property type="component" value="Unassembled WGS sequence"/>
</dbReference>
<feature type="domain" description="RNase H type-1" evidence="1">
    <location>
        <begin position="311"/>
        <end position="422"/>
    </location>
</feature>
<dbReference type="Pfam" id="PF13456">
    <property type="entry name" value="RVT_3"/>
    <property type="match status" value="1"/>
</dbReference>
<dbReference type="Gene3D" id="3.30.420.10">
    <property type="entry name" value="Ribonuclease H-like superfamily/Ribonuclease H"/>
    <property type="match status" value="1"/>
</dbReference>
<evidence type="ECO:0000313" key="3">
    <source>
        <dbReference type="EMBL" id="MBA0731881.1"/>
    </source>
</evidence>
<proteinExistence type="predicted"/>
<sequence>MFWVDIWCGNSLLKLEFPRLFRLAKLKNEMVFDYSNNSGFSKVKWEDLFIRLLLDRELGILSRLTKRVKSVVLVPDLVDHLIWAHDNKREFSMKKLANLLIEGEGDGINFTFDKIWKLKVPPRVRNFLWMLVINRVPTKDFLVKRGVHLRNIMNVCPWCEREQERVDHLFFKCNFIVGFWRRIFNWWEVGWKMVSGFEEFYSLCFNVKLHGTSKSLWLIAIAASCWSVWLATNKMVFERKVLSMDTLKFHSKTRALLWVRFSFDECMVQERLWWLSPFKCRFDSRPVTLGWCYPPHGWLKFNISGMATEEAMGCGGVLRDEEENVRALFSGPCDAIDADSAELGAIITALDVIIEIGWRGTALIIVEIGSLVAYNWLLNKDRRPWSQQTTFADMEMRLACVGEVAFSKAKQHSNEIAETLASAGINRRVMFKAWW</sequence>
<dbReference type="GO" id="GO:0004523">
    <property type="term" value="F:RNA-DNA hybrid ribonuclease activity"/>
    <property type="evidence" value="ECO:0007669"/>
    <property type="project" value="InterPro"/>
</dbReference>
<name>A0A7J9B6B0_GOSGO</name>
<dbReference type="EMBL" id="JABEZY010000001">
    <property type="protein sequence ID" value="MBA0731881.1"/>
    <property type="molecule type" value="Genomic_DNA"/>
</dbReference>
<dbReference type="InterPro" id="IPR026960">
    <property type="entry name" value="RVT-Znf"/>
</dbReference>
<evidence type="ECO:0000259" key="1">
    <source>
        <dbReference type="Pfam" id="PF13456"/>
    </source>
</evidence>